<feature type="transmembrane region" description="Helical" evidence="5">
    <location>
        <begin position="74"/>
        <end position="95"/>
    </location>
</feature>
<keyword evidence="2 5" id="KW-0812">Transmembrane</keyword>
<dbReference type="GO" id="GO:0008610">
    <property type="term" value="P:lipid biosynthetic process"/>
    <property type="evidence" value="ECO:0007669"/>
    <property type="project" value="InterPro"/>
</dbReference>
<gene>
    <name evidence="7" type="ORF">CCGE525_01000</name>
</gene>
<dbReference type="InterPro" id="IPR050307">
    <property type="entry name" value="Sterol_Desaturase_Related"/>
</dbReference>
<dbReference type="RefSeq" id="WP_120702653.1">
    <property type="nucleotide sequence ID" value="NZ_CP032694.1"/>
</dbReference>
<evidence type="ECO:0000256" key="4">
    <source>
        <dbReference type="ARBA" id="ARBA00023136"/>
    </source>
</evidence>
<dbReference type="Pfam" id="PF04116">
    <property type="entry name" value="FA_hydroxylase"/>
    <property type="match status" value="1"/>
</dbReference>
<evidence type="ECO:0000313" key="7">
    <source>
        <dbReference type="EMBL" id="AYG57552.1"/>
    </source>
</evidence>
<dbReference type="EMBL" id="CP032694">
    <property type="protein sequence ID" value="AYG57552.1"/>
    <property type="molecule type" value="Genomic_DNA"/>
</dbReference>
<protein>
    <submittedName>
        <fullName evidence="7">Sterol desaturase family protein</fullName>
    </submittedName>
</protein>
<keyword evidence="3 5" id="KW-1133">Transmembrane helix</keyword>
<evidence type="ECO:0000256" key="3">
    <source>
        <dbReference type="ARBA" id="ARBA00022989"/>
    </source>
</evidence>
<dbReference type="OrthoDB" id="9770329at2"/>
<evidence type="ECO:0000256" key="5">
    <source>
        <dbReference type="SAM" id="Phobius"/>
    </source>
</evidence>
<sequence>MDDLRYGKRNKRGDWAPDSALEVAPILVFPPKPIKFLKWLPSYFLPWNVMFMLLGAVYWFFLTPSVETMKTLSVGWIAYLLVRNMAAVLLIFGALELRLYIRRRQGTSFKYNGKWPSDNKSDVFMFKSQNIDNMIRTFGTGVPIWTAYEVLGLWCFANGYGPWTTFAQNPVWLAAFGLMIPIIHEVHFYCIHRLIHVPVLYKWVHSVHHNSVNPSPWSSLSMHPIEHLLYWSDSLIHLILPSHPLLLLYHLHITGTGAVIGHVGFDKIELGKESGIDTHAYTHYLHHKHFEVNYAEGTIPLDKWFGTWHDGTKEGQELMEARYAAKVARVNATPPQPGE</sequence>
<accession>A0A387FQM9</accession>
<dbReference type="GO" id="GO:0016020">
    <property type="term" value="C:membrane"/>
    <property type="evidence" value="ECO:0007669"/>
    <property type="project" value="UniProtKB-SubCell"/>
</dbReference>
<reference evidence="7 8" key="1">
    <citation type="submission" date="2018-10" db="EMBL/GenBank/DDBJ databases">
        <title>Rhizobium etli, R. leguminosarum and a new Rhizobium genospecies from Phaseolus dumosus.</title>
        <authorList>
            <person name="Ramirez-Puebla S.T."/>
            <person name="Rogel-Hernandez M.A."/>
            <person name="Guerrero G."/>
            <person name="Ormeno-Orrillo E."/>
            <person name="Martinez-Romero J.C."/>
            <person name="Negrete-Yankelevich S."/>
            <person name="Martinez-Romero E."/>
        </authorList>
    </citation>
    <scope>NUCLEOTIDE SEQUENCE [LARGE SCALE GENOMIC DNA]</scope>
    <source>
        <strain evidence="7 8">CCGE525</strain>
    </source>
</reference>
<name>A0A387FQM9_9HYPH</name>
<dbReference type="InterPro" id="IPR006694">
    <property type="entry name" value="Fatty_acid_hydroxylase"/>
</dbReference>
<feature type="transmembrane region" description="Helical" evidence="5">
    <location>
        <begin position="43"/>
        <end position="62"/>
    </location>
</feature>
<organism evidence="7 8">
    <name type="scientific">Rhizobium jaguaris</name>
    <dbReference type="NCBI Taxonomy" id="1312183"/>
    <lineage>
        <taxon>Bacteria</taxon>
        <taxon>Pseudomonadati</taxon>
        <taxon>Pseudomonadota</taxon>
        <taxon>Alphaproteobacteria</taxon>
        <taxon>Hyphomicrobiales</taxon>
        <taxon>Rhizobiaceae</taxon>
        <taxon>Rhizobium/Agrobacterium group</taxon>
        <taxon>Rhizobium</taxon>
    </lineage>
</organism>
<comment type="subcellular location">
    <subcellularLocation>
        <location evidence="1">Membrane</location>
    </subcellularLocation>
</comment>
<keyword evidence="4 5" id="KW-0472">Membrane</keyword>
<dbReference type="AlphaFoldDB" id="A0A387FQM9"/>
<dbReference type="Proteomes" id="UP000282195">
    <property type="component" value="Chromosome"/>
</dbReference>
<evidence type="ECO:0000259" key="6">
    <source>
        <dbReference type="Pfam" id="PF04116"/>
    </source>
</evidence>
<dbReference type="GO" id="GO:0005506">
    <property type="term" value="F:iron ion binding"/>
    <property type="evidence" value="ECO:0007669"/>
    <property type="project" value="InterPro"/>
</dbReference>
<dbReference type="KEGG" id="rjg:CCGE525_01000"/>
<dbReference type="PANTHER" id="PTHR11863">
    <property type="entry name" value="STEROL DESATURASE"/>
    <property type="match status" value="1"/>
</dbReference>
<proteinExistence type="predicted"/>
<evidence type="ECO:0000256" key="1">
    <source>
        <dbReference type="ARBA" id="ARBA00004370"/>
    </source>
</evidence>
<evidence type="ECO:0000313" key="8">
    <source>
        <dbReference type="Proteomes" id="UP000282195"/>
    </source>
</evidence>
<evidence type="ECO:0000256" key="2">
    <source>
        <dbReference type="ARBA" id="ARBA00022692"/>
    </source>
</evidence>
<dbReference type="GO" id="GO:0016491">
    <property type="term" value="F:oxidoreductase activity"/>
    <property type="evidence" value="ECO:0007669"/>
    <property type="project" value="InterPro"/>
</dbReference>
<keyword evidence="8" id="KW-1185">Reference proteome</keyword>
<feature type="domain" description="Fatty acid hydroxylase" evidence="6">
    <location>
        <begin position="180"/>
        <end position="307"/>
    </location>
</feature>